<dbReference type="Gene3D" id="3.30.70.330">
    <property type="match status" value="1"/>
</dbReference>
<dbReference type="SMART" id="SM00360">
    <property type="entry name" value="RRM"/>
    <property type="match status" value="1"/>
</dbReference>
<keyword evidence="1" id="KW-0694">RNA-binding</keyword>
<proteinExistence type="predicted"/>
<protein>
    <recommendedName>
        <fullName evidence="3">RRM domain-containing protein</fullName>
    </recommendedName>
</protein>
<dbReference type="EMBL" id="CAJNOJ010000129">
    <property type="protein sequence ID" value="CAF1168355.1"/>
    <property type="molecule type" value="Genomic_DNA"/>
</dbReference>
<feature type="compositionally biased region" description="Basic and acidic residues" evidence="2">
    <location>
        <begin position="421"/>
        <end position="441"/>
    </location>
</feature>
<dbReference type="InterPro" id="IPR000504">
    <property type="entry name" value="RRM_dom"/>
</dbReference>
<dbReference type="InterPro" id="IPR035979">
    <property type="entry name" value="RBD_domain_sf"/>
</dbReference>
<organism evidence="4 5">
    <name type="scientific">Adineta ricciae</name>
    <name type="common">Rotifer</name>
    <dbReference type="NCBI Taxonomy" id="249248"/>
    <lineage>
        <taxon>Eukaryota</taxon>
        <taxon>Metazoa</taxon>
        <taxon>Spiralia</taxon>
        <taxon>Gnathifera</taxon>
        <taxon>Rotifera</taxon>
        <taxon>Eurotatoria</taxon>
        <taxon>Bdelloidea</taxon>
        <taxon>Adinetida</taxon>
        <taxon>Adinetidae</taxon>
        <taxon>Adineta</taxon>
    </lineage>
</organism>
<feature type="compositionally biased region" description="Polar residues" evidence="2">
    <location>
        <begin position="442"/>
        <end position="459"/>
    </location>
</feature>
<dbReference type="Pfam" id="PF00076">
    <property type="entry name" value="RRM_1"/>
    <property type="match status" value="1"/>
</dbReference>
<reference evidence="4" key="1">
    <citation type="submission" date="2021-02" db="EMBL/GenBank/DDBJ databases">
        <authorList>
            <person name="Nowell W R."/>
        </authorList>
    </citation>
    <scope>NUCLEOTIDE SEQUENCE</scope>
</reference>
<feature type="compositionally biased region" description="Low complexity" evidence="2">
    <location>
        <begin position="149"/>
        <end position="162"/>
    </location>
</feature>
<name>A0A814U3A6_ADIRI</name>
<dbReference type="AlphaFoldDB" id="A0A814U3A6"/>
<feature type="region of interest" description="Disordered" evidence="2">
    <location>
        <begin position="382"/>
        <end position="522"/>
    </location>
</feature>
<feature type="domain" description="RRM" evidence="3">
    <location>
        <begin position="37"/>
        <end position="113"/>
    </location>
</feature>
<gene>
    <name evidence="4" type="ORF">EDS130_LOCUS23543</name>
</gene>
<evidence type="ECO:0000259" key="3">
    <source>
        <dbReference type="PROSITE" id="PS50102"/>
    </source>
</evidence>
<evidence type="ECO:0000256" key="2">
    <source>
        <dbReference type="SAM" id="MobiDB-lite"/>
    </source>
</evidence>
<dbReference type="InterPro" id="IPR012677">
    <property type="entry name" value="Nucleotide-bd_a/b_plait_sf"/>
</dbReference>
<comment type="caution">
    <text evidence="4">The sequence shown here is derived from an EMBL/GenBank/DDBJ whole genome shotgun (WGS) entry which is preliminary data.</text>
</comment>
<feature type="region of interest" description="Disordered" evidence="2">
    <location>
        <begin position="125"/>
        <end position="162"/>
    </location>
</feature>
<feature type="compositionally biased region" description="Polar residues" evidence="2">
    <location>
        <begin position="406"/>
        <end position="420"/>
    </location>
</feature>
<dbReference type="GO" id="GO:0003723">
    <property type="term" value="F:RNA binding"/>
    <property type="evidence" value="ECO:0007669"/>
    <property type="project" value="UniProtKB-UniRule"/>
</dbReference>
<feature type="compositionally biased region" description="Polar residues" evidence="2">
    <location>
        <begin position="125"/>
        <end position="134"/>
    </location>
</feature>
<accession>A0A814U3A6</accession>
<evidence type="ECO:0000256" key="1">
    <source>
        <dbReference type="PROSITE-ProRule" id="PRU00176"/>
    </source>
</evidence>
<dbReference type="PROSITE" id="PS50102">
    <property type="entry name" value="RRM"/>
    <property type="match status" value="1"/>
</dbReference>
<dbReference type="SUPFAM" id="SSF54928">
    <property type="entry name" value="RNA-binding domain, RBD"/>
    <property type="match status" value="1"/>
</dbReference>
<evidence type="ECO:0000313" key="5">
    <source>
        <dbReference type="Proteomes" id="UP000663852"/>
    </source>
</evidence>
<sequence length="540" mass="61310">MDINHSIGTKMPSQEHLNFINKLNDAKIPRQSQLISNRLFMKNFPRETTSAEIERCFQTFGPVHDVKIIAKENTHFAFISFVNDHTALDVLRQHAIVPITFQNCPIILAPAYKKNNVLASTSPSSYYPTNGSTMTPPPTPSRAGGVSGTGQQSSTPFNQQQQQPMSVPQQIYPPLFFPVQANMPFVPMTGTYLVPQGAPPPQLPPSFYPTFYTHGAVHQTGGQLINGHAYIPPPYVYSMGPLPVPEQYQPTTSKNLFLRRMFLNMRIKYIDCRCWCLSIKFISETSRCWIVYFKQALVHCCHRLPTNTKVQSALTQKYQRRHRQQQAHSLQPIQINNKQNQSTMSNTFIRELDLKMQQVREYNLITHGYCNENFQYPVHVRRSHDGEKLPRTVSKHSRSESRTAHTHLSNPTILTSSSYENRTKTKQKDAAARQLSNDERQTTLVTPPNKTVNDINPSLNCDRYHSHRKSSSSSTTSSPILTTVRPHSIAGLSLPSTTTTDDQQRNSLSHSSQSLLNQSQSSRTLTQRFLSKLFHYPSKS</sequence>
<dbReference type="Proteomes" id="UP000663852">
    <property type="component" value="Unassembled WGS sequence"/>
</dbReference>
<evidence type="ECO:0000313" key="4">
    <source>
        <dbReference type="EMBL" id="CAF1168355.1"/>
    </source>
</evidence>
<feature type="compositionally biased region" description="Low complexity" evidence="2">
    <location>
        <begin position="505"/>
        <end position="522"/>
    </location>
</feature>